<feature type="signal peptide" evidence="1">
    <location>
        <begin position="1"/>
        <end position="21"/>
    </location>
</feature>
<protein>
    <submittedName>
        <fullName evidence="4">Secreted protein</fullName>
    </submittedName>
</protein>
<evidence type="ECO:0000256" key="1">
    <source>
        <dbReference type="SAM" id="SignalP"/>
    </source>
</evidence>
<accession>A0A0N4TKK6</accession>
<reference evidence="4" key="1">
    <citation type="submission" date="2017-02" db="UniProtKB">
        <authorList>
            <consortium name="WormBaseParasite"/>
        </authorList>
    </citation>
    <scope>IDENTIFICATION</scope>
</reference>
<dbReference type="WBParaSite" id="BPAG_0000887801-mRNA-1">
    <property type="protein sequence ID" value="BPAG_0000887801-mRNA-1"/>
    <property type="gene ID" value="BPAG_0000887801"/>
</dbReference>
<name>A0A0N4TKK6_BRUPA</name>
<evidence type="ECO:0000313" key="3">
    <source>
        <dbReference type="Proteomes" id="UP000278627"/>
    </source>
</evidence>
<sequence length="113" mass="13371">MANRVYIYIFFSAQLHWLVVAQDINNNDGFSPHQKPRTVLPQFYLTFDKYYRMTQPLAHIITAESRVTTVRRVTKIYKGNWVLIIMITRLLPKQEACIRCNNMRQVYASGMQN</sequence>
<proteinExistence type="predicted"/>
<dbReference type="AlphaFoldDB" id="A0A0N4TKK6"/>
<dbReference type="Proteomes" id="UP000278627">
    <property type="component" value="Unassembled WGS sequence"/>
</dbReference>
<dbReference type="EMBL" id="UZAD01013142">
    <property type="protein sequence ID" value="VDN90026.1"/>
    <property type="molecule type" value="Genomic_DNA"/>
</dbReference>
<reference evidence="2 3" key="2">
    <citation type="submission" date="2018-11" db="EMBL/GenBank/DDBJ databases">
        <authorList>
            <consortium name="Pathogen Informatics"/>
        </authorList>
    </citation>
    <scope>NUCLEOTIDE SEQUENCE [LARGE SCALE GENOMIC DNA]</scope>
</reference>
<feature type="chain" id="PRO_5043122000" evidence="1">
    <location>
        <begin position="22"/>
        <end position="113"/>
    </location>
</feature>
<keyword evidence="1" id="KW-0732">Signal</keyword>
<organism evidence="4">
    <name type="scientific">Brugia pahangi</name>
    <name type="common">Filarial nematode worm</name>
    <dbReference type="NCBI Taxonomy" id="6280"/>
    <lineage>
        <taxon>Eukaryota</taxon>
        <taxon>Metazoa</taxon>
        <taxon>Ecdysozoa</taxon>
        <taxon>Nematoda</taxon>
        <taxon>Chromadorea</taxon>
        <taxon>Rhabditida</taxon>
        <taxon>Spirurina</taxon>
        <taxon>Spiruromorpha</taxon>
        <taxon>Filarioidea</taxon>
        <taxon>Onchocercidae</taxon>
        <taxon>Brugia</taxon>
    </lineage>
</organism>
<gene>
    <name evidence="2" type="ORF">BPAG_LOCUS8840</name>
</gene>
<evidence type="ECO:0000313" key="2">
    <source>
        <dbReference type="EMBL" id="VDN90026.1"/>
    </source>
</evidence>
<keyword evidence="3" id="KW-1185">Reference proteome</keyword>
<evidence type="ECO:0000313" key="4">
    <source>
        <dbReference type="WBParaSite" id="BPAG_0000887801-mRNA-1"/>
    </source>
</evidence>